<gene>
    <name evidence="1" type="ORF">BDY19DRAFT_904425</name>
</gene>
<keyword evidence="2" id="KW-1185">Reference proteome</keyword>
<dbReference type="Proteomes" id="UP001055072">
    <property type="component" value="Unassembled WGS sequence"/>
</dbReference>
<dbReference type="EMBL" id="MU274905">
    <property type="protein sequence ID" value="KAI0091827.1"/>
    <property type="molecule type" value="Genomic_DNA"/>
</dbReference>
<evidence type="ECO:0000313" key="2">
    <source>
        <dbReference type="Proteomes" id="UP001055072"/>
    </source>
</evidence>
<evidence type="ECO:0000313" key="1">
    <source>
        <dbReference type="EMBL" id="KAI0091827.1"/>
    </source>
</evidence>
<protein>
    <submittedName>
        <fullName evidence="1">Uncharacterized protein</fullName>
    </submittedName>
</protein>
<reference evidence="1" key="1">
    <citation type="journal article" date="2021" name="Environ. Microbiol.">
        <title>Gene family expansions and transcriptome signatures uncover fungal adaptations to wood decay.</title>
        <authorList>
            <person name="Hage H."/>
            <person name="Miyauchi S."/>
            <person name="Viragh M."/>
            <person name="Drula E."/>
            <person name="Min B."/>
            <person name="Chaduli D."/>
            <person name="Navarro D."/>
            <person name="Favel A."/>
            <person name="Norest M."/>
            <person name="Lesage-Meessen L."/>
            <person name="Balint B."/>
            <person name="Merenyi Z."/>
            <person name="de Eugenio L."/>
            <person name="Morin E."/>
            <person name="Martinez A.T."/>
            <person name="Baldrian P."/>
            <person name="Stursova M."/>
            <person name="Martinez M.J."/>
            <person name="Novotny C."/>
            <person name="Magnuson J.K."/>
            <person name="Spatafora J.W."/>
            <person name="Maurice S."/>
            <person name="Pangilinan J."/>
            <person name="Andreopoulos W."/>
            <person name="LaButti K."/>
            <person name="Hundley H."/>
            <person name="Na H."/>
            <person name="Kuo A."/>
            <person name="Barry K."/>
            <person name="Lipzen A."/>
            <person name="Henrissat B."/>
            <person name="Riley R."/>
            <person name="Ahrendt S."/>
            <person name="Nagy L.G."/>
            <person name="Grigoriev I.V."/>
            <person name="Martin F."/>
            <person name="Rosso M.N."/>
        </authorList>
    </citation>
    <scope>NUCLEOTIDE SEQUENCE</scope>
    <source>
        <strain evidence="1">CBS 384.51</strain>
    </source>
</reference>
<proteinExistence type="predicted"/>
<comment type="caution">
    <text evidence="1">The sequence shown here is derived from an EMBL/GenBank/DDBJ whole genome shotgun (WGS) entry which is preliminary data.</text>
</comment>
<name>A0ACB8UC01_9APHY</name>
<accession>A0ACB8UC01</accession>
<organism evidence="1 2">
    <name type="scientific">Irpex rosettiformis</name>
    <dbReference type="NCBI Taxonomy" id="378272"/>
    <lineage>
        <taxon>Eukaryota</taxon>
        <taxon>Fungi</taxon>
        <taxon>Dikarya</taxon>
        <taxon>Basidiomycota</taxon>
        <taxon>Agaricomycotina</taxon>
        <taxon>Agaricomycetes</taxon>
        <taxon>Polyporales</taxon>
        <taxon>Irpicaceae</taxon>
        <taxon>Irpex</taxon>
    </lineage>
</organism>
<sequence>MSSSIAQTLAQRRAACAAAAQQRYQAEFAAAGVEFTKSMGARAEKKAAQGQGKGKSKAEEIPVAEEESDDNDSDGDDDDDNDNGEETPAEDDSDTPQVIGEGRRVCDRCRERGIEAACKWPSQASKAKACEPCRTSRKQCKTSRRSIAGLGRRRPRTGARRVEFAADIEVLSLSSSKEEDEILSLLSSKEEEDEDEDEDDVVYARKLVLGQILHCLTLLVRQSRVHLAVAVEVRDGIRQLVQEVRDLRLGGVCLRRESHSAMSGLIVENVGMVEEGTREMGNAGGSGEVVKDSIRELEQLWPLLFGMVNMTPLFGFSPLRLRWSQTSTPLRKEDQHVPDNKILTLLLRRRREGYLLNDTRSQTPEPPFQPEIHQFSTLSIEGVMYATKNSYNEHDEKTNGGDYGGNELTDLGNNIDVEALVEEPSVSCSASPTPSITSLSTLPIQNLHTTLSHTAPGEHTLTPAFLAPAPSHTSISTTSSETESDSNKSIEYLASPHFMSSNTSTPIATVISSGPHKIPTLSSGETTIEVFMRWKDACEDYFEIKEIKEDKRMTHAGTGLQDLLVGDWYRSDAARLRALPWDEFAKEFKTRWLPSDRDWRWSPFWNFALGVEARAWRCRTWDERRGKSKELGMWVNTGYDLVRADVLPASFLEGQVVLNEKLCCSSALSLTGIFPGTLVTIDCEVTEKLRRHVLGVVICCSQELWKLSSSPASTLLIVYRVYYVLEGNFCGVTREAGYEVVIDAERKTRRGGTAG</sequence>